<keyword evidence="1" id="KW-0732">Signal</keyword>
<dbReference type="WBParaSite" id="nRc.2.0.1.t10683-RA">
    <property type="protein sequence ID" value="nRc.2.0.1.t10683-RA"/>
    <property type="gene ID" value="nRc.2.0.1.g10683"/>
</dbReference>
<evidence type="ECO:0000313" key="3">
    <source>
        <dbReference type="WBParaSite" id="nRc.2.0.1.t10683-RA"/>
    </source>
</evidence>
<protein>
    <submittedName>
        <fullName evidence="3">Uncharacterized protein</fullName>
    </submittedName>
</protein>
<dbReference type="AlphaFoldDB" id="A0A915IA84"/>
<evidence type="ECO:0000313" key="2">
    <source>
        <dbReference type="Proteomes" id="UP000887565"/>
    </source>
</evidence>
<organism evidence="2 3">
    <name type="scientific">Romanomermis culicivorax</name>
    <name type="common">Nematode worm</name>
    <dbReference type="NCBI Taxonomy" id="13658"/>
    <lineage>
        <taxon>Eukaryota</taxon>
        <taxon>Metazoa</taxon>
        <taxon>Ecdysozoa</taxon>
        <taxon>Nematoda</taxon>
        <taxon>Enoplea</taxon>
        <taxon>Dorylaimia</taxon>
        <taxon>Mermithida</taxon>
        <taxon>Mermithoidea</taxon>
        <taxon>Mermithidae</taxon>
        <taxon>Romanomermis</taxon>
    </lineage>
</organism>
<keyword evidence="2" id="KW-1185">Reference proteome</keyword>
<sequence>MLLIILVCLAFYIITSISCVQYSPCLYTVCFLFNASKLKKDKNQISCQNRVHKALTNPNLFGLRLTSKKSFDVWHNFLKHSAELLRRRLVDVVDAVVFVLFADETIGTVSEYGKMTNTDCLFKAS</sequence>
<feature type="chain" id="PRO_5037380466" evidence="1">
    <location>
        <begin position="20"/>
        <end position="125"/>
    </location>
</feature>
<dbReference type="Proteomes" id="UP000887565">
    <property type="component" value="Unplaced"/>
</dbReference>
<proteinExistence type="predicted"/>
<evidence type="ECO:0000256" key="1">
    <source>
        <dbReference type="SAM" id="SignalP"/>
    </source>
</evidence>
<name>A0A915IA84_ROMCU</name>
<reference evidence="3" key="1">
    <citation type="submission" date="2022-11" db="UniProtKB">
        <authorList>
            <consortium name="WormBaseParasite"/>
        </authorList>
    </citation>
    <scope>IDENTIFICATION</scope>
</reference>
<feature type="signal peptide" evidence="1">
    <location>
        <begin position="1"/>
        <end position="19"/>
    </location>
</feature>
<accession>A0A915IA84</accession>